<dbReference type="InterPro" id="IPR011102">
    <property type="entry name" value="Sig_transdc_His_kinase_HWE"/>
</dbReference>
<proteinExistence type="predicted"/>
<dbReference type="EMBL" id="FOXP01000002">
    <property type="protein sequence ID" value="SFP47198.1"/>
    <property type="molecule type" value="Genomic_DNA"/>
</dbReference>
<evidence type="ECO:0000256" key="5">
    <source>
        <dbReference type="ARBA" id="ARBA00022741"/>
    </source>
</evidence>
<feature type="domain" description="Signal transduction histidine kinase HWE region" evidence="9">
    <location>
        <begin position="469"/>
        <end position="548"/>
    </location>
</feature>
<dbReference type="OrthoDB" id="9760752at2"/>
<dbReference type="InterPro" id="IPR003018">
    <property type="entry name" value="GAF"/>
</dbReference>
<dbReference type="GO" id="GO:0004673">
    <property type="term" value="F:protein histidine kinase activity"/>
    <property type="evidence" value="ECO:0007669"/>
    <property type="project" value="UniProtKB-EC"/>
</dbReference>
<organism evidence="10 11">
    <name type="scientific">Sphingomonas rubra</name>
    <dbReference type="NCBI Taxonomy" id="634430"/>
    <lineage>
        <taxon>Bacteria</taxon>
        <taxon>Pseudomonadati</taxon>
        <taxon>Pseudomonadota</taxon>
        <taxon>Alphaproteobacteria</taxon>
        <taxon>Sphingomonadales</taxon>
        <taxon>Sphingomonadaceae</taxon>
        <taxon>Sphingomonas</taxon>
    </lineage>
</organism>
<dbReference type="SMART" id="SM00911">
    <property type="entry name" value="HWE_HK"/>
    <property type="match status" value="1"/>
</dbReference>
<keyword evidence="6" id="KW-0418">Kinase</keyword>
<feature type="domain" description="GAF" evidence="8">
    <location>
        <begin position="25"/>
        <end position="170"/>
    </location>
</feature>
<dbReference type="Pfam" id="PF07536">
    <property type="entry name" value="HWE_HK"/>
    <property type="match status" value="1"/>
</dbReference>
<dbReference type="Gene3D" id="3.30.450.20">
    <property type="entry name" value="PAS domain"/>
    <property type="match status" value="1"/>
</dbReference>
<keyword evidence="5" id="KW-0547">Nucleotide-binding</keyword>
<evidence type="ECO:0000256" key="7">
    <source>
        <dbReference type="ARBA" id="ARBA00022840"/>
    </source>
</evidence>
<evidence type="ECO:0000256" key="4">
    <source>
        <dbReference type="ARBA" id="ARBA00022679"/>
    </source>
</evidence>
<dbReference type="STRING" id="634430.SAMN04488241_102146"/>
<dbReference type="InterPro" id="IPR013656">
    <property type="entry name" value="PAS_4"/>
</dbReference>
<dbReference type="Pfam" id="PF08448">
    <property type="entry name" value="PAS_4"/>
    <property type="match status" value="1"/>
</dbReference>
<dbReference type="InterPro" id="IPR029016">
    <property type="entry name" value="GAF-like_dom_sf"/>
</dbReference>
<keyword evidence="11" id="KW-1185">Reference proteome</keyword>
<dbReference type="EC" id="2.7.13.3" evidence="2"/>
<evidence type="ECO:0000256" key="1">
    <source>
        <dbReference type="ARBA" id="ARBA00000085"/>
    </source>
</evidence>
<dbReference type="SMART" id="SM00065">
    <property type="entry name" value="GAF"/>
    <property type="match status" value="2"/>
</dbReference>
<feature type="domain" description="GAF" evidence="8">
    <location>
        <begin position="315"/>
        <end position="464"/>
    </location>
</feature>
<dbReference type="Pfam" id="PF01590">
    <property type="entry name" value="GAF"/>
    <property type="match status" value="2"/>
</dbReference>
<dbReference type="InterPro" id="IPR035965">
    <property type="entry name" value="PAS-like_dom_sf"/>
</dbReference>
<keyword evidence="3" id="KW-0597">Phosphoprotein</keyword>
<gene>
    <name evidence="10" type="ORF">SAMN04488241_102146</name>
</gene>
<dbReference type="SUPFAM" id="SSF55781">
    <property type="entry name" value="GAF domain-like"/>
    <property type="match status" value="2"/>
</dbReference>
<dbReference type="RefSeq" id="WP_093331753.1">
    <property type="nucleotide sequence ID" value="NZ_FOXP01000002.1"/>
</dbReference>
<protein>
    <recommendedName>
        <fullName evidence="2">histidine kinase</fullName>
        <ecNumber evidence="2">2.7.13.3</ecNumber>
    </recommendedName>
</protein>
<dbReference type="PANTHER" id="PTHR43102:SF2">
    <property type="entry name" value="GAF DOMAIN-CONTAINING PROTEIN"/>
    <property type="match status" value="1"/>
</dbReference>
<evidence type="ECO:0000313" key="11">
    <source>
        <dbReference type="Proteomes" id="UP000199586"/>
    </source>
</evidence>
<dbReference type="AlphaFoldDB" id="A0A1I5QLL9"/>
<evidence type="ECO:0000256" key="6">
    <source>
        <dbReference type="ARBA" id="ARBA00022777"/>
    </source>
</evidence>
<evidence type="ECO:0000259" key="8">
    <source>
        <dbReference type="SMART" id="SM00065"/>
    </source>
</evidence>
<accession>A0A1I5QLL9</accession>
<dbReference type="GO" id="GO:0005524">
    <property type="term" value="F:ATP binding"/>
    <property type="evidence" value="ECO:0007669"/>
    <property type="project" value="UniProtKB-KW"/>
</dbReference>
<keyword evidence="7" id="KW-0067">ATP-binding</keyword>
<dbReference type="PANTHER" id="PTHR43102">
    <property type="entry name" value="SLR1143 PROTEIN"/>
    <property type="match status" value="1"/>
</dbReference>
<evidence type="ECO:0000256" key="3">
    <source>
        <dbReference type="ARBA" id="ARBA00022553"/>
    </source>
</evidence>
<dbReference type="Proteomes" id="UP000199586">
    <property type="component" value="Unassembled WGS sequence"/>
</dbReference>
<dbReference type="SUPFAM" id="SSF55785">
    <property type="entry name" value="PYP-like sensor domain (PAS domain)"/>
    <property type="match status" value="1"/>
</dbReference>
<reference evidence="10 11" key="1">
    <citation type="submission" date="2016-10" db="EMBL/GenBank/DDBJ databases">
        <authorList>
            <person name="de Groot N.N."/>
        </authorList>
    </citation>
    <scope>NUCLEOTIDE SEQUENCE [LARGE SCALE GENOMIC DNA]</scope>
    <source>
        <strain evidence="10 11">CGMCC 1.9113</strain>
    </source>
</reference>
<keyword evidence="4" id="KW-0808">Transferase</keyword>
<evidence type="ECO:0000256" key="2">
    <source>
        <dbReference type="ARBA" id="ARBA00012438"/>
    </source>
</evidence>
<dbReference type="Gene3D" id="3.30.450.40">
    <property type="match status" value="2"/>
</dbReference>
<comment type="catalytic activity">
    <reaction evidence="1">
        <text>ATP + protein L-histidine = ADP + protein N-phospho-L-histidine.</text>
        <dbReference type="EC" id="2.7.13.3"/>
    </reaction>
</comment>
<name>A0A1I5QLL9_9SPHN</name>
<evidence type="ECO:0000259" key="9">
    <source>
        <dbReference type="SMART" id="SM00911"/>
    </source>
</evidence>
<sequence>MGDASTTGERARLDALHALEILDTPADPAFDDLVGLAAQLCDAPTALVSLVDADRQWFKARVGFPLPETGLDRSVCCLVVDAGELLVIPDLAADPRTAANPLVTGEPGIRFYAGAPLIGPAGHVLGALCVIDGVARPGGLDPAQRGALASLARLAAELIEVRWRASAHTRSAEASSAADAQWHELFQQLHEGFIIATALRDGNGDVFDWRYDQVNKAWSELVGIDGEAVIGRTIREILPGIESDWIALARVVDTRDTARFTRQVGTLRRWYDGKAHAIGADRFAIIFVEVTERVEAEERQRALLEVGDVLRDCTSVSDMTRQAAEIVGRALHASRAAYGIVDADGGLIDIEPDWTATEIPSIAGRHRFDDYGLLRGDLPEGEPLVIDDVDADPRTAARAAMLHDIAVRAIVNMTVRDRDRLVGMFIVHDAAPRRWTKDELAFIRNVADRLEVGIARLRGQEQQALLNAEISHRLKNSLAMVQAIANRTLKGVTDPDRLDSFQGRLRALGTAHDVLLGRSLRSAEIAEVIDRAMDGAGAAGRYAISGPATRFGARATLSTSLLIHELATNAMKYGSLSTTGLVEIVWHYRDGGDGTLTLDWIERGGPPVVAPTRTGFGSRLVSLGLVGTGGADLRYSPEGFSARFTATKELLEQS</sequence>
<evidence type="ECO:0000313" key="10">
    <source>
        <dbReference type="EMBL" id="SFP47198.1"/>
    </source>
</evidence>